<dbReference type="GO" id="GO:0004722">
    <property type="term" value="F:protein serine/threonine phosphatase activity"/>
    <property type="evidence" value="ECO:0007669"/>
    <property type="project" value="InterPro"/>
</dbReference>
<dbReference type="InterPro" id="IPR036457">
    <property type="entry name" value="PPM-type-like_dom_sf"/>
</dbReference>
<dbReference type="Gene3D" id="3.60.40.10">
    <property type="entry name" value="PPM-type phosphatase domain"/>
    <property type="match status" value="1"/>
</dbReference>
<gene>
    <name evidence="2" type="ORF">DGI_1540</name>
</gene>
<evidence type="ECO:0000313" key="2">
    <source>
        <dbReference type="EMBL" id="AGW13380.1"/>
    </source>
</evidence>
<dbReference type="SMART" id="SM00331">
    <property type="entry name" value="PP2C_SIG"/>
    <property type="match status" value="1"/>
</dbReference>
<protein>
    <recommendedName>
        <fullName evidence="1">PPM-type phosphatase domain-containing protein</fullName>
    </recommendedName>
</protein>
<sequence length="309" mass="32906">MEACGCTDQGRVRLSNQDAFFVDAEAGICILSDGMGGACCGEVASAVAVDSLRELLLPLQRAADAAAILPAADLPRPCGSSTYTCLAGPDAQPLQDAFLQANVRVHAESLRQPRCRGMGATASVVLLHRGHWLAANVGDSPIYLFRDRCVVPMHTTHSLEAELLRTGEPVDPEDMARARHLLTRAMGVERQVTADHCQMPARAGDIVCLCSDGLSNKVTPEEIMAICLNFPLRMACENLIMLANARGGEDNVTVIVCRLGMVQDDQKRGVIPFIGRVLRRLVGVSSGAALSLRQATAGPLCRSGARIHG</sequence>
<dbReference type="Pfam" id="PF13672">
    <property type="entry name" value="PP2C_2"/>
    <property type="match status" value="1"/>
</dbReference>
<dbReference type="SMART" id="SM00332">
    <property type="entry name" value="PP2Cc"/>
    <property type="match status" value="1"/>
</dbReference>
<accession>T2G9V7</accession>
<organism evidence="2 3">
    <name type="scientific">Megalodesulfovibrio gigas (strain ATCC 19364 / DSM 1382 / NCIMB 9332 / VKM B-1759)</name>
    <name type="common">Desulfovibrio gigas</name>
    <dbReference type="NCBI Taxonomy" id="1121448"/>
    <lineage>
        <taxon>Bacteria</taxon>
        <taxon>Pseudomonadati</taxon>
        <taxon>Thermodesulfobacteriota</taxon>
        <taxon>Desulfovibrionia</taxon>
        <taxon>Desulfovibrionales</taxon>
        <taxon>Desulfovibrionaceae</taxon>
        <taxon>Megalodesulfovibrio</taxon>
    </lineage>
</organism>
<dbReference type="KEGG" id="dgg:DGI_1540"/>
<dbReference type="eggNOG" id="COG0631">
    <property type="taxonomic scope" value="Bacteria"/>
</dbReference>
<dbReference type="PATRIC" id="fig|1121448.10.peg.1536"/>
<dbReference type="STRING" id="1121448.DGI_1540"/>
<dbReference type="InterPro" id="IPR001932">
    <property type="entry name" value="PPM-type_phosphatase-like_dom"/>
</dbReference>
<dbReference type="PANTHER" id="PTHR47992">
    <property type="entry name" value="PROTEIN PHOSPHATASE"/>
    <property type="match status" value="1"/>
</dbReference>
<reference evidence="3" key="2">
    <citation type="submission" date="2013-07" db="EMBL/GenBank/DDBJ databases">
        <authorList>
            <person name="Morais-Silva F.O."/>
            <person name="Rezende A.M."/>
            <person name="Pimentel C."/>
            <person name="Resende D.M."/>
            <person name="Santos C.I."/>
            <person name="Clemente C."/>
            <person name="de Oliveira L.M."/>
            <person name="da Silva S.M."/>
            <person name="Costa D.A."/>
            <person name="Varela-Raposo A."/>
            <person name="Horacio E.C.A."/>
            <person name="Matos M."/>
            <person name="Flores O."/>
            <person name="Ruiz J.C."/>
            <person name="Rodrigues-Pousada C."/>
        </authorList>
    </citation>
    <scope>NUCLEOTIDE SEQUENCE [LARGE SCALE GENOMIC DNA]</scope>
    <source>
        <strain evidence="3">ATCC 19364 / DSM 1382 / NCIMB 9332 / VKM B-1759</strain>
    </source>
</reference>
<dbReference type="Proteomes" id="UP000016587">
    <property type="component" value="Chromosome"/>
</dbReference>
<dbReference type="HOGENOM" id="CLU_034545_1_0_7"/>
<dbReference type="EMBL" id="CP006585">
    <property type="protein sequence ID" value="AGW13380.1"/>
    <property type="molecule type" value="Genomic_DNA"/>
</dbReference>
<reference evidence="2 3" key="1">
    <citation type="journal article" date="2013" name="J. Bacteriol.">
        <title>Roles of HynAB and Ech, the only two hydrogenases found in the model sulfate reducer Desulfovibrio gigas.</title>
        <authorList>
            <person name="Morais-Silva F.O."/>
            <person name="Santos C.I."/>
            <person name="Rodrigues R."/>
            <person name="Pereira I.A."/>
            <person name="Rodrigues-Pousada C."/>
        </authorList>
    </citation>
    <scope>NUCLEOTIDE SEQUENCE [LARGE SCALE GENOMIC DNA]</scope>
    <source>
        <strain evidence="3">ATCC 19364 / DSM 1382 / NCIMB 9332 / VKM B-1759</strain>
    </source>
</reference>
<evidence type="ECO:0000259" key="1">
    <source>
        <dbReference type="PROSITE" id="PS51746"/>
    </source>
</evidence>
<dbReference type="CDD" id="cd00143">
    <property type="entry name" value="PP2Cc"/>
    <property type="match status" value="1"/>
</dbReference>
<feature type="domain" description="PPM-type phosphatase" evidence="1">
    <location>
        <begin position="2"/>
        <end position="259"/>
    </location>
</feature>
<name>T2G9V7_MEGG1</name>
<proteinExistence type="predicted"/>
<dbReference type="SUPFAM" id="SSF81606">
    <property type="entry name" value="PP2C-like"/>
    <property type="match status" value="1"/>
</dbReference>
<dbReference type="PROSITE" id="PS51746">
    <property type="entry name" value="PPM_2"/>
    <property type="match status" value="1"/>
</dbReference>
<evidence type="ECO:0000313" key="3">
    <source>
        <dbReference type="Proteomes" id="UP000016587"/>
    </source>
</evidence>
<dbReference type="AlphaFoldDB" id="T2G9V7"/>
<dbReference type="InterPro" id="IPR015655">
    <property type="entry name" value="PP2C"/>
</dbReference>
<keyword evidence="3" id="KW-1185">Reference proteome</keyword>